<name>K0B9V3_9ARCH</name>
<evidence type="ECO:0000313" key="2">
    <source>
        <dbReference type="Proteomes" id="UP000006100"/>
    </source>
</evidence>
<dbReference type="STRING" id="1229909.NSED_02320"/>
<dbReference type="OrthoDB" id="12053at2157"/>
<dbReference type="HOGENOM" id="CLU_2490609_0_0_2"/>
<dbReference type="RefSeq" id="WP_014964646.1">
    <property type="nucleotide sequence ID" value="NC_018656.1"/>
</dbReference>
<organism evidence="1 2">
    <name type="scientific">Candidatus Nitrosopumilus sediminis</name>
    <dbReference type="NCBI Taxonomy" id="1229909"/>
    <lineage>
        <taxon>Archaea</taxon>
        <taxon>Nitrososphaerota</taxon>
        <taxon>Nitrososphaeria</taxon>
        <taxon>Nitrosopumilales</taxon>
        <taxon>Nitrosopumilaceae</taxon>
        <taxon>Nitrosopumilus</taxon>
    </lineage>
</organism>
<reference evidence="1 2" key="1">
    <citation type="journal article" date="2012" name="J. Bacteriol.">
        <title>Draft Genome Sequence of an Ammonia-Oxidizing Archaeon, "Candidatus Nitrosopumilus sediminis" AR2, from Svalbard in the Arctic Circle.</title>
        <authorList>
            <person name="Park S.J."/>
            <person name="Kim J.G."/>
            <person name="Jung M.Y."/>
            <person name="Kim S.J."/>
            <person name="Cha I.T."/>
            <person name="Ghai R."/>
            <person name="Martin-Cuadrado A.B."/>
            <person name="Rodriguez-Valera F."/>
            <person name="Rhee S.K."/>
        </authorList>
    </citation>
    <scope>NUCLEOTIDE SEQUENCE [LARGE SCALE GENOMIC DNA]</scope>
    <source>
        <strain evidence="1 2">AR2</strain>
    </source>
</reference>
<dbReference type="AlphaFoldDB" id="K0B9V3"/>
<protein>
    <submittedName>
        <fullName evidence="1">Uncharacterized protein</fullName>
    </submittedName>
</protein>
<gene>
    <name evidence="1" type="ORF">NSED_02320</name>
</gene>
<dbReference type="GeneID" id="13697482"/>
<evidence type="ECO:0000313" key="1">
    <source>
        <dbReference type="EMBL" id="AFS82274.1"/>
    </source>
</evidence>
<dbReference type="PATRIC" id="fig|1229909.8.peg.489"/>
<dbReference type="KEGG" id="nir:NSED_02320"/>
<accession>K0B9V3</accession>
<dbReference type="eggNOG" id="arCOG10525">
    <property type="taxonomic scope" value="Archaea"/>
</dbReference>
<proteinExistence type="predicted"/>
<sequence>MDETLLKKIEQKIQDSISNKDEIKQLIKSLSSIDGSESFAMGIIVGRLYNTFYYQSKRILNRDPSPKEFEEFLEFVKNKKSDFKNLW</sequence>
<keyword evidence="2" id="KW-1185">Reference proteome</keyword>
<dbReference type="Proteomes" id="UP000006100">
    <property type="component" value="Chromosome"/>
</dbReference>
<dbReference type="EMBL" id="CP003843">
    <property type="protein sequence ID" value="AFS82274.1"/>
    <property type="molecule type" value="Genomic_DNA"/>
</dbReference>